<dbReference type="CDD" id="cd17248">
    <property type="entry name" value="RMtype1_S_AmiI-TRD2-CR2_like"/>
    <property type="match status" value="1"/>
</dbReference>
<dbReference type="RefSeq" id="WP_086577564.1">
    <property type="nucleotide sequence ID" value="NZ_NGFP01000223.1"/>
</dbReference>
<comment type="similarity">
    <text evidence="1">Belongs to the type-I restriction system S methylase family.</text>
</comment>
<dbReference type="InterPro" id="IPR000055">
    <property type="entry name" value="Restrct_endonuc_typeI_TRD"/>
</dbReference>
<organism evidence="5 6">
    <name type="scientific">Streptosporangium minutum</name>
    <dbReference type="NCBI Taxonomy" id="569862"/>
    <lineage>
        <taxon>Bacteria</taxon>
        <taxon>Bacillati</taxon>
        <taxon>Actinomycetota</taxon>
        <taxon>Actinomycetes</taxon>
        <taxon>Streptosporangiales</taxon>
        <taxon>Streptosporangiaceae</taxon>
        <taxon>Streptosporangium</taxon>
    </lineage>
</organism>
<dbReference type="AlphaFoldDB" id="A0A243R9Q0"/>
<accession>A0A243R9Q0</accession>
<evidence type="ECO:0000313" key="5">
    <source>
        <dbReference type="EMBL" id="OUC91333.1"/>
    </source>
</evidence>
<name>A0A243R9Q0_9ACTN</name>
<comment type="caution">
    <text evidence="5">The sequence shown here is derived from an EMBL/GenBank/DDBJ whole genome shotgun (WGS) entry which is preliminary data.</text>
</comment>
<dbReference type="EMBL" id="NGFP01000223">
    <property type="protein sequence ID" value="OUC91333.1"/>
    <property type="molecule type" value="Genomic_DNA"/>
</dbReference>
<keyword evidence="6" id="KW-1185">Reference proteome</keyword>
<keyword evidence="3" id="KW-0238">DNA-binding</keyword>
<dbReference type="Pfam" id="PF01420">
    <property type="entry name" value="Methylase_S"/>
    <property type="match status" value="1"/>
</dbReference>
<dbReference type="PANTHER" id="PTHR30408">
    <property type="entry name" value="TYPE-1 RESTRICTION ENZYME ECOKI SPECIFICITY PROTEIN"/>
    <property type="match status" value="1"/>
</dbReference>
<dbReference type="SUPFAM" id="SSF116734">
    <property type="entry name" value="DNA methylase specificity domain"/>
    <property type="match status" value="2"/>
</dbReference>
<dbReference type="PANTHER" id="PTHR30408:SF12">
    <property type="entry name" value="TYPE I RESTRICTION ENZYME MJAVIII SPECIFICITY SUBUNIT"/>
    <property type="match status" value="1"/>
</dbReference>
<sequence length="443" mass="49322">MSGTDLAPWLSQSRWPTVPIRYVAKLGTGHTPSRQHPEYWKNCTLPWITLADVWQLRDGTRDTVLETKEKISHLGLANSAAVLHPAGTVILSRTASVGFSAIMGHDMATSQDFATWTCGPKVEPRYLLHALRAMAPDLRRVASGSTHKTIYMPDIEQLRIPLPLLEEQRRIADFLDAEMVQVSRIESLRMAQRRVLDERAAALVTETLVPGSLGKLAGRWPWPWLPEMTEDRLLVRLGYLCRLQSGLTVDSSRDLDGDVVTRPYLRVANVQADHVDLESVAEITVPREIADRSTLQPGDVLMTEGGDLDKLGRGTIWRGALEGCLHQNHVFALRPDPMKLDAEYLALMTQTLHGRCYFESTGVKTTNLASTNSSKILGFPIPLPPLERQQALVKQVSEQLSMVNRARSAVDRQYVLLQEHRQALITAAVTGKIDVATARGIQE</sequence>
<proteinExistence type="inferred from homology"/>
<dbReference type="InterPro" id="IPR052021">
    <property type="entry name" value="Type-I_RS_S_subunit"/>
</dbReference>
<evidence type="ECO:0000259" key="4">
    <source>
        <dbReference type="Pfam" id="PF01420"/>
    </source>
</evidence>
<dbReference type="GO" id="GO:0009307">
    <property type="term" value="P:DNA restriction-modification system"/>
    <property type="evidence" value="ECO:0007669"/>
    <property type="project" value="UniProtKB-KW"/>
</dbReference>
<dbReference type="Proteomes" id="UP000194761">
    <property type="component" value="Unassembled WGS sequence"/>
</dbReference>
<keyword evidence="2" id="KW-0680">Restriction system</keyword>
<dbReference type="CDD" id="cd17253">
    <property type="entry name" value="RMtype1_S_Eco933I-TRD2-CR2_like"/>
    <property type="match status" value="1"/>
</dbReference>
<reference evidence="5 6" key="1">
    <citation type="submission" date="2017-05" db="EMBL/GenBank/DDBJ databases">
        <title>Biotechnological potential of actinobacteria isolated from South African environments.</title>
        <authorList>
            <person name="Le Roes-Hill M."/>
            <person name="Prins A."/>
            <person name="Durrell K.A."/>
        </authorList>
    </citation>
    <scope>NUCLEOTIDE SEQUENCE [LARGE SCALE GENOMIC DNA]</scope>
    <source>
        <strain evidence="5">M26</strain>
    </source>
</reference>
<protein>
    <recommendedName>
        <fullName evidence="4">Type I restriction modification DNA specificity domain-containing protein</fullName>
    </recommendedName>
</protein>
<evidence type="ECO:0000313" key="6">
    <source>
        <dbReference type="Proteomes" id="UP000194761"/>
    </source>
</evidence>
<dbReference type="GO" id="GO:0003677">
    <property type="term" value="F:DNA binding"/>
    <property type="evidence" value="ECO:0007669"/>
    <property type="project" value="UniProtKB-KW"/>
</dbReference>
<feature type="domain" description="Type I restriction modification DNA specificity" evidence="4">
    <location>
        <begin position="14"/>
        <end position="177"/>
    </location>
</feature>
<evidence type="ECO:0000256" key="2">
    <source>
        <dbReference type="ARBA" id="ARBA00022747"/>
    </source>
</evidence>
<dbReference type="Gene3D" id="3.90.220.20">
    <property type="entry name" value="DNA methylase specificity domains"/>
    <property type="match status" value="2"/>
</dbReference>
<evidence type="ECO:0000256" key="3">
    <source>
        <dbReference type="ARBA" id="ARBA00023125"/>
    </source>
</evidence>
<evidence type="ECO:0000256" key="1">
    <source>
        <dbReference type="ARBA" id="ARBA00010923"/>
    </source>
</evidence>
<gene>
    <name evidence="5" type="ORF">CA984_34095</name>
</gene>
<dbReference type="InterPro" id="IPR044946">
    <property type="entry name" value="Restrct_endonuc_typeI_TRD_sf"/>
</dbReference>